<dbReference type="Gene3D" id="2.40.420.20">
    <property type="match status" value="1"/>
</dbReference>
<dbReference type="Gene3D" id="1.10.287.470">
    <property type="entry name" value="Helix hairpin bin"/>
    <property type="match status" value="1"/>
</dbReference>
<dbReference type="EMBL" id="JAMXLX010000012">
    <property type="protein sequence ID" value="MCO5959879.1"/>
    <property type="molecule type" value="Genomic_DNA"/>
</dbReference>
<dbReference type="GO" id="GO:0015562">
    <property type="term" value="F:efflux transmembrane transporter activity"/>
    <property type="evidence" value="ECO:0007669"/>
    <property type="project" value="TreeGrafter"/>
</dbReference>
<proteinExistence type="inferred from homology"/>
<accession>A0AAJ1C147</accession>
<dbReference type="SUPFAM" id="SSF111369">
    <property type="entry name" value="HlyD-like secretion proteins"/>
    <property type="match status" value="1"/>
</dbReference>
<evidence type="ECO:0000256" key="2">
    <source>
        <dbReference type="SAM" id="Coils"/>
    </source>
</evidence>
<protein>
    <submittedName>
        <fullName evidence="5">Efflux RND transporter periplasmic adaptor subunit</fullName>
    </submittedName>
</protein>
<dbReference type="InterPro" id="IPR006143">
    <property type="entry name" value="RND_pump_MFP"/>
</dbReference>
<keyword evidence="4" id="KW-0812">Transmembrane</keyword>
<dbReference type="AlphaFoldDB" id="A0AAJ1C147"/>
<evidence type="ECO:0000313" key="5">
    <source>
        <dbReference type="EMBL" id="MCO5959879.1"/>
    </source>
</evidence>
<dbReference type="Proteomes" id="UP001155380">
    <property type="component" value="Unassembled WGS sequence"/>
</dbReference>
<evidence type="ECO:0000256" key="4">
    <source>
        <dbReference type="SAM" id="Phobius"/>
    </source>
</evidence>
<keyword evidence="4" id="KW-1133">Transmembrane helix</keyword>
<dbReference type="PANTHER" id="PTHR30469:SF15">
    <property type="entry name" value="HLYD FAMILY OF SECRETION PROTEINS"/>
    <property type="match status" value="1"/>
</dbReference>
<evidence type="ECO:0000313" key="6">
    <source>
        <dbReference type="Proteomes" id="UP001155380"/>
    </source>
</evidence>
<sequence length="425" mass="44483">MNQHARANDPSPEPLRPAETRPLQPGAPRPATPVGARPPSAPRRANRALLASFVIAVALGVALLGIRYFVPRTVDLVTLAPGFFQPELSGPGVLDATSLANVGASIQGAITRLSVERNDIVAKGDFVAEISALDLKAALASTLASREAAGKAVEAAKFDVARVEATLENARSNLVRQGDLIRSGVTSRSALESAETTAKQAEADLAKAQSELLQAEAQAIAAEANVAASRAQIEKSVIRAPIDGVIVARNLNLGDMASPTNAIVAIADPASIVLSARFDESVISSMAPGQTATIRFGGDDEARYAGKVVRVGREVDQETREFTVDIAPIRLPPNWALGQRGTAVVDLAASEGVIAVPVKSIARREGKAGVWLVRNGRAVWQSVDLGRIGGRRAEVLRGLGPGDRLVTTPVGIYRWMPVARTGAVS</sequence>
<dbReference type="Gene3D" id="2.40.50.100">
    <property type="match status" value="1"/>
</dbReference>
<comment type="similarity">
    <text evidence="1">Belongs to the membrane fusion protein (MFP) (TC 8.A.1) family.</text>
</comment>
<comment type="caution">
    <text evidence="5">The sequence shown here is derived from an EMBL/GenBank/DDBJ whole genome shotgun (WGS) entry which is preliminary data.</text>
</comment>
<feature type="transmembrane region" description="Helical" evidence="4">
    <location>
        <begin position="48"/>
        <end position="70"/>
    </location>
</feature>
<dbReference type="NCBIfam" id="TIGR01730">
    <property type="entry name" value="RND_mfp"/>
    <property type="match status" value="1"/>
</dbReference>
<gene>
    <name evidence="5" type="ORF">NBH21_24230</name>
</gene>
<reference evidence="5" key="1">
    <citation type="submission" date="2022-06" db="EMBL/GenBank/DDBJ databases">
        <authorList>
            <person name="Sun Q."/>
        </authorList>
    </citation>
    <scope>NUCLEOTIDE SEQUENCE</scope>
    <source>
        <strain evidence="5">S101</strain>
    </source>
</reference>
<dbReference type="RefSeq" id="WP_250913741.1">
    <property type="nucleotide sequence ID" value="NZ_JAMXLX010000012.1"/>
</dbReference>
<name>A0AAJ1C147_9HYPH</name>
<feature type="coiled-coil region" evidence="2">
    <location>
        <begin position="153"/>
        <end position="232"/>
    </location>
</feature>
<keyword evidence="4" id="KW-0472">Membrane</keyword>
<dbReference type="GO" id="GO:1990281">
    <property type="term" value="C:efflux pump complex"/>
    <property type="evidence" value="ECO:0007669"/>
    <property type="project" value="TreeGrafter"/>
</dbReference>
<organism evidence="5 6">
    <name type="scientific">Ciceribacter sichuanensis</name>
    <dbReference type="NCBI Taxonomy" id="2949647"/>
    <lineage>
        <taxon>Bacteria</taxon>
        <taxon>Pseudomonadati</taxon>
        <taxon>Pseudomonadota</taxon>
        <taxon>Alphaproteobacteria</taxon>
        <taxon>Hyphomicrobiales</taxon>
        <taxon>Rhizobiaceae</taxon>
        <taxon>Ciceribacter</taxon>
    </lineage>
</organism>
<evidence type="ECO:0000256" key="1">
    <source>
        <dbReference type="ARBA" id="ARBA00009477"/>
    </source>
</evidence>
<feature type="region of interest" description="Disordered" evidence="3">
    <location>
        <begin position="1"/>
        <end position="41"/>
    </location>
</feature>
<evidence type="ECO:0000256" key="3">
    <source>
        <dbReference type="SAM" id="MobiDB-lite"/>
    </source>
</evidence>
<dbReference type="PANTHER" id="PTHR30469">
    <property type="entry name" value="MULTIDRUG RESISTANCE PROTEIN MDTA"/>
    <property type="match status" value="1"/>
</dbReference>
<keyword evidence="2" id="KW-0175">Coiled coil</keyword>
<dbReference type="Gene3D" id="2.40.30.170">
    <property type="match status" value="1"/>
</dbReference>